<keyword evidence="4" id="KW-1185">Reference proteome</keyword>
<evidence type="ECO:0000313" key="4">
    <source>
        <dbReference type="Proteomes" id="UP000000444"/>
    </source>
</evidence>
<evidence type="ECO:0000256" key="2">
    <source>
        <dbReference type="SAM" id="Phobius"/>
    </source>
</evidence>
<feature type="compositionally biased region" description="Basic residues" evidence="1">
    <location>
        <begin position="201"/>
        <end position="211"/>
    </location>
</feature>
<feature type="region of interest" description="Disordered" evidence="1">
    <location>
        <begin position="189"/>
        <end position="211"/>
    </location>
</feature>
<organism evidence="3 4">
    <name type="scientific">Staphylococcus carnosus (strain TM300)</name>
    <dbReference type="NCBI Taxonomy" id="396513"/>
    <lineage>
        <taxon>Bacteria</taxon>
        <taxon>Bacillati</taxon>
        <taxon>Bacillota</taxon>
        <taxon>Bacilli</taxon>
        <taxon>Bacillales</taxon>
        <taxon>Staphylococcaceae</taxon>
        <taxon>Staphylococcus</taxon>
    </lineage>
</organism>
<dbReference type="Proteomes" id="UP000000444">
    <property type="component" value="Chromosome"/>
</dbReference>
<dbReference type="OrthoDB" id="2411184at2"/>
<evidence type="ECO:0008006" key="5">
    <source>
        <dbReference type="Google" id="ProtNLM"/>
    </source>
</evidence>
<reference evidence="3 4" key="1">
    <citation type="journal article" date="2009" name="Appl. Environ. Microbiol.">
        <title>Genome analysis of the meat starter culture bacterium Staphylococcus carnosus TM300.</title>
        <authorList>
            <person name="Rosenstein R."/>
            <person name="Nerz C."/>
            <person name="Biswas L."/>
            <person name="Resch A."/>
            <person name="Raddatz G."/>
            <person name="Schuster S.C."/>
            <person name="Goetz F."/>
        </authorList>
    </citation>
    <scope>NUCLEOTIDE SEQUENCE [LARGE SCALE GENOMIC DNA]</scope>
    <source>
        <strain evidence="3 4">TM300</strain>
    </source>
</reference>
<gene>
    <name evidence="3" type="ordered locus">Sca_2304</name>
</gene>
<sequence>MSEIIASILGVITGLIGSLIGMKIQYNKNKSEKQNDYRDDIISMIDIVVFKISKIRNNELSFDNAIINKDVTTEIYQEIVSDFNSFDRQLQELIVMMSHHASQPNKNIQELLEYYQPVENQFNNFKTSYRIYNQKYDKIEYEERSRIAYSKLKFERRVGEFVENMRDFSIKFYKHNMYDPKLKRVPTKEEAREIVDSYQSKSHKNKYSSKE</sequence>
<keyword evidence="2" id="KW-0472">Membrane</keyword>
<dbReference type="HOGENOM" id="CLU_1371490_0_0_9"/>
<name>B9DJ42_STACT</name>
<dbReference type="RefSeq" id="WP_015901542.1">
    <property type="nucleotide sequence ID" value="NC_012121.1"/>
</dbReference>
<protein>
    <recommendedName>
        <fullName evidence="5">Type I secretion system protein</fullName>
    </recommendedName>
</protein>
<keyword evidence="2" id="KW-1133">Transmembrane helix</keyword>
<dbReference type="BioCyc" id="SCAR396513:SCA_RS11600-MONOMER"/>
<dbReference type="KEGG" id="sca:SCA_2304"/>
<keyword evidence="2" id="KW-0812">Transmembrane</keyword>
<dbReference type="AlphaFoldDB" id="B9DJ42"/>
<evidence type="ECO:0000256" key="1">
    <source>
        <dbReference type="SAM" id="MobiDB-lite"/>
    </source>
</evidence>
<dbReference type="eggNOG" id="ENOG503056T">
    <property type="taxonomic scope" value="Bacteria"/>
</dbReference>
<proteinExistence type="predicted"/>
<dbReference type="EMBL" id="AM295250">
    <property type="protein sequence ID" value="CAL29207.1"/>
    <property type="molecule type" value="Genomic_DNA"/>
</dbReference>
<evidence type="ECO:0000313" key="3">
    <source>
        <dbReference type="EMBL" id="CAL29207.1"/>
    </source>
</evidence>
<accession>B9DJ42</accession>
<feature type="transmembrane region" description="Helical" evidence="2">
    <location>
        <begin position="6"/>
        <end position="24"/>
    </location>
</feature>